<evidence type="ECO:0000256" key="1">
    <source>
        <dbReference type="ARBA" id="ARBA00004651"/>
    </source>
</evidence>
<dbReference type="GO" id="GO:0016887">
    <property type="term" value="F:ATP hydrolysis activity"/>
    <property type="evidence" value="ECO:0007669"/>
    <property type="project" value="InterPro"/>
</dbReference>
<dbReference type="GO" id="GO:0015421">
    <property type="term" value="F:ABC-type oligopeptide transporter activity"/>
    <property type="evidence" value="ECO:0007669"/>
    <property type="project" value="TreeGrafter"/>
</dbReference>
<feature type="domain" description="ABC transporter" evidence="6">
    <location>
        <begin position="373"/>
        <end position="903"/>
    </location>
</feature>
<dbReference type="PANTHER" id="PTHR43394:SF1">
    <property type="entry name" value="ATP-BINDING CASSETTE SUB-FAMILY B MEMBER 10, MITOCHONDRIAL"/>
    <property type="match status" value="1"/>
</dbReference>
<dbReference type="InterPro" id="IPR003439">
    <property type="entry name" value="ABC_transporter-like_ATP-bd"/>
</dbReference>
<dbReference type="EMBL" id="JAPJZI010000001">
    <property type="protein sequence ID" value="MDA5397972.1"/>
    <property type="molecule type" value="Genomic_DNA"/>
</dbReference>
<feature type="transmembrane region" description="Helical" evidence="5">
    <location>
        <begin position="18"/>
        <end position="35"/>
    </location>
</feature>
<dbReference type="PROSITE" id="PS50893">
    <property type="entry name" value="ABC_TRANSPORTER_2"/>
    <property type="match status" value="1"/>
</dbReference>
<feature type="transmembrane region" description="Helical" evidence="5">
    <location>
        <begin position="193"/>
        <end position="211"/>
    </location>
</feature>
<accession>A0A9X3ZFX4</accession>
<dbReference type="Proteomes" id="UP001151234">
    <property type="component" value="Unassembled WGS sequence"/>
</dbReference>
<evidence type="ECO:0000256" key="3">
    <source>
        <dbReference type="ARBA" id="ARBA00022989"/>
    </source>
</evidence>
<dbReference type="InterPro" id="IPR027417">
    <property type="entry name" value="P-loop_NTPase"/>
</dbReference>
<keyword evidence="3 5" id="KW-1133">Transmembrane helix</keyword>
<protein>
    <submittedName>
        <fullName evidence="8">ABC transporter transmembrane domain-containing protein</fullName>
    </submittedName>
</protein>
<evidence type="ECO:0000259" key="7">
    <source>
        <dbReference type="PROSITE" id="PS50929"/>
    </source>
</evidence>
<dbReference type="InterPro" id="IPR036640">
    <property type="entry name" value="ABC1_TM_sf"/>
</dbReference>
<evidence type="ECO:0000313" key="8">
    <source>
        <dbReference type="EMBL" id="MDA5397972.1"/>
    </source>
</evidence>
<keyword evidence="9" id="KW-1185">Reference proteome</keyword>
<comment type="caution">
    <text evidence="8">The sequence shown here is derived from an EMBL/GenBank/DDBJ whole genome shotgun (WGS) entry which is preliminary data.</text>
</comment>
<dbReference type="InterPro" id="IPR011527">
    <property type="entry name" value="ABC1_TM_dom"/>
</dbReference>
<sequence length="904" mass="101065">MQRNLLRYIWDHSRKQQVWIFVVVLVSMPVYFQMLQLPKLIVNGPIQGDGFDSPQATQPFLSIDLPFADTLFGQTINLFGGLQLDRQQMLIALALGFLVAVALNGWFKLYINTYKGKLGEKLLRRLRYELFDRVLRYPIAKARSVKPSEITSVIKDEVEPLGQFFGDAFSAPVFLGAQALTGLTFLFLQNTMFGVITLVIVLFQAWIIPRLRRRLLELGRQRQQTARKLSGRIGEFVQGMDDVHLHGTSNRARSNIWQMLRRIVVIRFELYQRKFQVKFLNNFLIQFLAFIFYLLGGYLVITGRMDLGALVASIAAYKDLPSPIKGIIDWDQQRLLNQIRYEQAVEDFANTPIMPGARQEPGDKPADPIRDGFELDHVTVLDSQEQPVIQDFTNSISRNEALAIVGNADSGAEYVAEVLARLLVTSSGHITLDGEDLRSVPERQTGQRIGYADSNIFFAGGSLRSALAETLPFTGDAPPILGEDGSGAAFSPYENEPISAKAGEVKDPSFGAEVNVEWPTGEIADRLLSIMHSVDLYEDVLEYGLLRRLEANADETVISGIMEARRQFADNQSGESSRGAVELFDPEKYSHQLTIGENLIFGTSVDESFSQEGLPANRMVRKLLNEMGLLSRLFDIGLEIARNNVELFGDLAEDSTLLQRSGGPSPERLQEMKLALEKLSGKKMSDASEADLEAMLDLAFDYCEAQTRFGLVDQQLQDQFLAARKTLREELDKQENDAVAFHDPDRFNPSLSVLDNILFGRIDSRRIGARERVLKSIKTLLESCGVADTVFHVGLSFDIGNGGRNLSSNQAQKLKLVRALLKQPDIVILNRALSALEAGERMRIVHTIVEMGKQDGTRNMGVICVPLDNGGWDDFDRILLMEHGRIVSQGAPEKVSERLEAMAN</sequence>
<dbReference type="GO" id="GO:0005524">
    <property type="term" value="F:ATP binding"/>
    <property type="evidence" value="ECO:0007669"/>
    <property type="project" value="InterPro"/>
</dbReference>
<feature type="domain" description="ABC transmembrane type-1" evidence="7">
    <location>
        <begin position="71"/>
        <end position="316"/>
    </location>
</feature>
<proteinExistence type="predicted"/>
<comment type="subcellular location">
    <subcellularLocation>
        <location evidence="1">Cell membrane</location>
        <topology evidence="1">Multi-pass membrane protein</topology>
    </subcellularLocation>
</comment>
<dbReference type="InterPro" id="IPR039421">
    <property type="entry name" value="Type_1_exporter"/>
</dbReference>
<dbReference type="PANTHER" id="PTHR43394">
    <property type="entry name" value="ATP-DEPENDENT PERMEASE MDL1, MITOCHONDRIAL"/>
    <property type="match status" value="1"/>
</dbReference>
<organism evidence="8 9">
    <name type="scientific">Hoeflea prorocentri</name>
    <dbReference type="NCBI Taxonomy" id="1922333"/>
    <lineage>
        <taxon>Bacteria</taxon>
        <taxon>Pseudomonadati</taxon>
        <taxon>Pseudomonadota</taxon>
        <taxon>Alphaproteobacteria</taxon>
        <taxon>Hyphomicrobiales</taxon>
        <taxon>Rhizobiaceae</taxon>
        <taxon>Hoeflea</taxon>
    </lineage>
</organism>
<dbReference type="Gene3D" id="3.40.50.300">
    <property type="entry name" value="P-loop containing nucleotide triphosphate hydrolases"/>
    <property type="match status" value="2"/>
</dbReference>
<dbReference type="AlphaFoldDB" id="A0A9X3ZFX4"/>
<keyword evidence="2 5" id="KW-0812">Transmembrane</keyword>
<feature type="transmembrane region" description="Helical" evidence="5">
    <location>
        <begin position="279"/>
        <end position="301"/>
    </location>
</feature>
<evidence type="ECO:0000313" key="9">
    <source>
        <dbReference type="Proteomes" id="UP001151234"/>
    </source>
</evidence>
<evidence type="ECO:0000256" key="5">
    <source>
        <dbReference type="SAM" id="Phobius"/>
    </source>
</evidence>
<evidence type="ECO:0000256" key="2">
    <source>
        <dbReference type="ARBA" id="ARBA00022692"/>
    </source>
</evidence>
<dbReference type="Pfam" id="PF00664">
    <property type="entry name" value="ABC_membrane"/>
    <property type="match status" value="1"/>
</dbReference>
<evidence type="ECO:0000256" key="4">
    <source>
        <dbReference type="ARBA" id="ARBA00023136"/>
    </source>
</evidence>
<dbReference type="SUPFAM" id="SSF52540">
    <property type="entry name" value="P-loop containing nucleoside triphosphate hydrolases"/>
    <property type="match status" value="2"/>
</dbReference>
<gene>
    <name evidence="8" type="ORF">OQ273_05230</name>
</gene>
<keyword evidence="4 5" id="KW-0472">Membrane</keyword>
<evidence type="ECO:0000259" key="6">
    <source>
        <dbReference type="PROSITE" id="PS50893"/>
    </source>
</evidence>
<name>A0A9X3ZFX4_9HYPH</name>
<dbReference type="SUPFAM" id="SSF90123">
    <property type="entry name" value="ABC transporter transmembrane region"/>
    <property type="match status" value="1"/>
</dbReference>
<feature type="transmembrane region" description="Helical" evidence="5">
    <location>
        <begin position="89"/>
        <end position="111"/>
    </location>
</feature>
<dbReference type="RefSeq" id="WP_267989416.1">
    <property type="nucleotide sequence ID" value="NZ_JAPJZI010000001.1"/>
</dbReference>
<dbReference type="Gene3D" id="1.20.1560.10">
    <property type="entry name" value="ABC transporter type 1, transmembrane domain"/>
    <property type="match status" value="1"/>
</dbReference>
<reference evidence="8" key="1">
    <citation type="submission" date="2022-11" db="EMBL/GenBank/DDBJ databases">
        <title>Draft genome sequence of Hoeflea poritis E7-10 and Hoeflea prorocentri PM5-8, separated from scleractinian coral Porites lutea and marine dinoflagellate.</title>
        <authorList>
            <person name="Zhang G."/>
            <person name="Wei Q."/>
            <person name="Cai L."/>
        </authorList>
    </citation>
    <scope>NUCLEOTIDE SEQUENCE</scope>
    <source>
        <strain evidence="8">PM5-8</strain>
    </source>
</reference>
<dbReference type="GO" id="GO:0005886">
    <property type="term" value="C:plasma membrane"/>
    <property type="evidence" value="ECO:0007669"/>
    <property type="project" value="UniProtKB-SubCell"/>
</dbReference>
<dbReference type="PROSITE" id="PS50929">
    <property type="entry name" value="ABC_TM1F"/>
    <property type="match status" value="1"/>
</dbReference>